<accession>A0A939DC10</accession>
<dbReference type="GO" id="GO:0016747">
    <property type="term" value="F:acyltransferase activity, transferring groups other than amino-acyl groups"/>
    <property type="evidence" value="ECO:0007669"/>
    <property type="project" value="InterPro"/>
</dbReference>
<gene>
    <name evidence="2" type="ORF">JYB65_14040</name>
</gene>
<dbReference type="AlphaFoldDB" id="A0A939DC10"/>
<dbReference type="CDD" id="cd04301">
    <property type="entry name" value="NAT_SF"/>
    <property type="match status" value="1"/>
</dbReference>
<dbReference type="RefSeq" id="WP_206583326.1">
    <property type="nucleotide sequence ID" value="NZ_JAFJZZ010000010.1"/>
</dbReference>
<dbReference type="EMBL" id="JAFJZZ010000010">
    <property type="protein sequence ID" value="MBN7774483.1"/>
    <property type="molecule type" value="Genomic_DNA"/>
</dbReference>
<evidence type="ECO:0000259" key="1">
    <source>
        <dbReference type="PROSITE" id="PS51186"/>
    </source>
</evidence>
<proteinExistence type="predicted"/>
<dbReference type="PANTHER" id="PTHR42791:SF1">
    <property type="entry name" value="N-ACETYLTRANSFERASE DOMAIN-CONTAINING PROTEIN"/>
    <property type="match status" value="1"/>
</dbReference>
<comment type="caution">
    <text evidence="2">The sequence shown here is derived from an EMBL/GenBank/DDBJ whole genome shotgun (WGS) entry which is preliminary data.</text>
</comment>
<evidence type="ECO:0000313" key="3">
    <source>
        <dbReference type="Proteomes" id="UP000664545"/>
    </source>
</evidence>
<dbReference type="InterPro" id="IPR000182">
    <property type="entry name" value="GNAT_dom"/>
</dbReference>
<dbReference type="PROSITE" id="PS51186">
    <property type="entry name" value="GNAT"/>
    <property type="match status" value="1"/>
</dbReference>
<protein>
    <submittedName>
        <fullName evidence="2">GNAT family N-acetyltransferase</fullName>
    </submittedName>
</protein>
<dbReference type="SUPFAM" id="SSF55729">
    <property type="entry name" value="Acyl-CoA N-acyltransferases (Nat)"/>
    <property type="match status" value="1"/>
</dbReference>
<feature type="domain" description="N-acetyltransferase" evidence="1">
    <location>
        <begin position="127"/>
        <end position="210"/>
    </location>
</feature>
<keyword evidence="3" id="KW-1185">Reference proteome</keyword>
<organism evidence="2 3">
    <name type="scientific">Clostridium aminobutyricum</name>
    <dbReference type="NCBI Taxonomy" id="33953"/>
    <lineage>
        <taxon>Bacteria</taxon>
        <taxon>Bacillati</taxon>
        <taxon>Bacillota</taxon>
        <taxon>Clostridia</taxon>
        <taxon>Eubacteriales</taxon>
        <taxon>Clostridiaceae</taxon>
        <taxon>Clostridium</taxon>
    </lineage>
</organism>
<dbReference type="Gene3D" id="3.40.630.30">
    <property type="match status" value="1"/>
</dbReference>
<evidence type="ECO:0000313" key="2">
    <source>
        <dbReference type="EMBL" id="MBN7774483.1"/>
    </source>
</evidence>
<sequence>MPIKVEGLTRIKEKEKIFSVLLEAFERYPRVSGVFPDKDRRQLVTEASLRYHASYDMRYGRAYSLDSSCKEVVLLLDSKKLQHSKLRELLAGCNSSRYRSLIHQLTEEEKACRTELFREMEEMQRDLSFPDHFIYIDFLAVRTPYQRQGRGKMLLEEIISYSEKVHLPLMLFTDATEQVHYYQNLGFRAVGITSSKKFKYINTYLVREVHSGND</sequence>
<dbReference type="PANTHER" id="PTHR42791">
    <property type="entry name" value="GNAT FAMILY ACETYLTRANSFERASE"/>
    <property type="match status" value="1"/>
</dbReference>
<dbReference type="Proteomes" id="UP000664545">
    <property type="component" value="Unassembled WGS sequence"/>
</dbReference>
<dbReference type="InterPro" id="IPR052523">
    <property type="entry name" value="Trichothecene_AcTrans"/>
</dbReference>
<dbReference type="InterPro" id="IPR016181">
    <property type="entry name" value="Acyl_CoA_acyltransferase"/>
</dbReference>
<name>A0A939DC10_CLOAM</name>
<dbReference type="Pfam" id="PF13508">
    <property type="entry name" value="Acetyltransf_7"/>
    <property type="match status" value="1"/>
</dbReference>
<reference evidence="2" key="1">
    <citation type="submission" date="2021-02" db="EMBL/GenBank/DDBJ databases">
        <title>Abyssanaerobacter marinus gen.nov., sp., nov, anaerobic bacterium isolated from the Onnuri vent field of Indian Ocean and suggestion of Mogibacteriaceae fam. nov., and proposal of reclassification of ambiguous this family's genus member.</title>
        <authorList>
            <person name="Kim Y.J."/>
            <person name="Yang J.-A."/>
        </authorList>
    </citation>
    <scope>NUCLEOTIDE SEQUENCE</scope>
    <source>
        <strain evidence="2">DSM 2634</strain>
    </source>
</reference>